<keyword evidence="3" id="KW-1185">Reference proteome</keyword>
<organism evidence="2 3">
    <name type="scientific">Luteimicrobium album</name>
    <dbReference type="NCBI Taxonomy" id="1054550"/>
    <lineage>
        <taxon>Bacteria</taxon>
        <taxon>Bacillati</taxon>
        <taxon>Actinomycetota</taxon>
        <taxon>Actinomycetes</taxon>
        <taxon>Micrococcales</taxon>
        <taxon>Luteimicrobium</taxon>
    </lineage>
</organism>
<accession>A0ABQ6HZJ1</accession>
<sequence length="232" mass="24594">MDDPVALVAEAVRSGTGVVVDVGDLEVHVPGDERVTRTVLNTFAVGAYPDLVARRERLESRLGKWAAAVVAAAQTLPGAEPLPVKGPLGERAVWSLFAGIDRYAPRGPAPVERTRLDDGILDVRAALAERRPSRTRVLARTVLDGVGSRLASRIPRTRAWLATAADEVDTLELELPAGTVVAHDGETLTLGEPASSGEGAPSDDARVRVRLALRPGALRVYAPAEQQPDPES</sequence>
<feature type="region of interest" description="Disordered" evidence="1">
    <location>
        <begin position="185"/>
        <end position="206"/>
    </location>
</feature>
<gene>
    <name evidence="2" type="ORF">GCM10025864_16330</name>
</gene>
<protein>
    <submittedName>
        <fullName evidence="2">Uncharacterized protein</fullName>
    </submittedName>
</protein>
<dbReference type="Gene3D" id="2.60.200.40">
    <property type="match status" value="1"/>
</dbReference>
<evidence type="ECO:0000256" key="1">
    <source>
        <dbReference type="SAM" id="MobiDB-lite"/>
    </source>
</evidence>
<dbReference type="Proteomes" id="UP001157091">
    <property type="component" value="Unassembled WGS sequence"/>
</dbReference>
<dbReference type="InterPro" id="IPR016064">
    <property type="entry name" value="NAD/diacylglycerol_kinase_sf"/>
</dbReference>
<evidence type="ECO:0000313" key="2">
    <source>
        <dbReference type="EMBL" id="GMA23874.1"/>
    </source>
</evidence>
<reference evidence="3" key="1">
    <citation type="journal article" date="2019" name="Int. J. Syst. Evol. Microbiol.">
        <title>The Global Catalogue of Microorganisms (GCM) 10K type strain sequencing project: providing services to taxonomists for standard genome sequencing and annotation.</title>
        <authorList>
            <consortium name="The Broad Institute Genomics Platform"/>
            <consortium name="The Broad Institute Genome Sequencing Center for Infectious Disease"/>
            <person name="Wu L."/>
            <person name="Ma J."/>
        </authorList>
    </citation>
    <scope>NUCLEOTIDE SEQUENCE [LARGE SCALE GENOMIC DNA]</scope>
    <source>
        <strain evidence="3">NBRC 106348</strain>
    </source>
</reference>
<comment type="caution">
    <text evidence="2">The sequence shown here is derived from an EMBL/GenBank/DDBJ whole genome shotgun (WGS) entry which is preliminary data.</text>
</comment>
<proteinExistence type="predicted"/>
<dbReference type="SUPFAM" id="SSF111331">
    <property type="entry name" value="NAD kinase/diacylglycerol kinase-like"/>
    <property type="match status" value="1"/>
</dbReference>
<dbReference type="EMBL" id="BSUK01000001">
    <property type="protein sequence ID" value="GMA23874.1"/>
    <property type="molecule type" value="Genomic_DNA"/>
</dbReference>
<name>A0ABQ6HZJ1_9MICO</name>
<evidence type="ECO:0000313" key="3">
    <source>
        <dbReference type="Proteomes" id="UP001157091"/>
    </source>
</evidence>